<comment type="subcellular location">
    <subcellularLocation>
        <location evidence="1">Cell projection</location>
        <location evidence="1">Cilium</location>
        <location evidence="1">Flagellum</location>
    </subcellularLocation>
    <subcellularLocation>
        <location evidence="2">Cytoplasm</location>
        <location evidence="2">Cytoskeleton</location>
    </subcellularLocation>
</comment>
<gene>
    <name evidence="17" type="primary">GAS8</name>
</gene>
<evidence type="ECO:0000259" key="15">
    <source>
        <dbReference type="Pfam" id="PF13851"/>
    </source>
</evidence>
<dbReference type="PANTHER" id="PTHR31543:SF0">
    <property type="entry name" value="DYNEIN REGULATORY COMPLEX SUBUNIT 4"/>
    <property type="match status" value="1"/>
</dbReference>
<accession>A0ABM1JL60</accession>
<keyword evidence="11" id="KW-0966">Cell projection</keyword>
<sequence>MAPKKKAGEKKAGGKKGKAKGSPVVDALPPEGMSKEQLEDHIMRLREELDREREERNYFQLERDKIHTFWEITRRQLDEKKAELRNKDREMEEAEERHQVEIKVYKQKVKHLLYEHQNNLTELKAEGTVAMKLAQKDHRSQEMDMRKDMRTLKVELKEQELANEMVLKNLRLKQQEDMTALRSDFERQVKEIEAKYEKKMRVLRDELDLRRKTEIHEIEERKNGQINTLMKNHEKAFSDIKNYYNDVTLNNLALINTLKEQMEEMKKKEDHLEKEMAEVLLQNKRLTEPLQRAREEVAELQKKLAHYEKDKISLVSTQARLKVAQKELKDLQWEHEVLEQRFSTVQAERDELYRKFTKAINEVQQKTGFKNLLLERKLQGLSSMLEKKEVQLNEVLAASNLDPSALAVVTRKLEDVLDSKNSAIKDLQYELARVCKAHNDLLRTYEAKLTAFGIPLDNLGFKPLETSVVGHILGQGPAGLVSTPT</sequence>
<evidence type="ECO:0000256" key="7">
    <source>
        <dbReference type="ARBA" id="ARBA00022846"/>
    </source>
</evidence>
<evidence type="ECO:0000256" key="3">
    <source>
        <dbReference type="ARBA" id="ARBA00009859"/>
    </source>
</evidence>
<keyword evidence="5" id="KW-0963">Cytoplasm</keyword>
<reference evidence="17" key="1">
    <citation type="submission" date="2025-08" db="UniProtKB">
        <authorList>
            <consortium name="RefSeq"/>
        </authorList>
    </citation>
    <scope>IDENTIFICATION</scope>
</reference>
<dbReference type="InterPro" id="IPR039308">
    <property type="entry name" value="GAS8"/>
</dbReference>
<keyword evidence="7" id="KW-0282">Flagellum</keyword>
<dbReference type="RefSeq" id="XP_015262197.1">
    <property type="nucleotide sequence ID" value="XM_015406711.1"/>
</dbReference>
<evidence type="ECO:0000256" key="9">
    <source>
        <dbReference type="ARBA" id="ARBA00023069"/>
    </source>
</evidence>
<evidence type="ECO:0000256" key="2">
    <source>
        <dbReference type="ARBA" id="ARBA00004245"/>
    </source>
</evidence>
<dbReference type="PANTHER" id="PTHR31543">
    <property type="entry name" value="DYNEIN REGULATORY COMPLEX SUBUNIT 4"/>
    <property type="match status" value="1"/>
</dbReference>
<name>A0ABM1JL60_GEKJA</name>
<keyword evidence="9" id="KW-0969">Cilium</keyword>
<evidence type="ECO:0000256" key="12">
    <source>
        <dbReference type="ARBA" id="ARBA00031568"/>
    </source>
</evidence>
<dbReference type="Proteomes" id="UP000694871">
    <property type="component" value="Unplaced"/>
</dbReference>
<keyword evidence="16" id="KW-1185">Reference proteome</keyword>
<evidence type="ECO:0000313" key="16">
    <source>
        <dbReference type="Proteomes" id="UP000694871"/>
    </source>
</evidence>
<keyword evidence="10" id="KW-0206">Cytoskeleton</keyword>
<keyword evidence="6" id="KW-0493">Microtubule</keyword>
<feature type="coiled-coil region" evidence="13">
    <location>
        <begin position="175"/>
        <end position="202"/>
    </location>
</feature>
<protein>
    <recommendedName>
        <fullName evidence="4">Dynein regulatory complex subunit 4</fullName>
    </recommendedName>
    <alternativeName>
        <fullName evidence="12">Growth arrest-specific protein 8</fullName>
    </alternativeName>
</protein>
<proteinExistence type="inferred from homology"/>
<evidence type="ECO:0000256" key="4">
    <source>
        <dbReference type="ARBA" id="ARBA00021301"/>
    </source>
</evidence>
<evidence type="ECO:0000256" key="8">
    <source>
        <dbReference type="ARBA" id="ARBA00023054"/>
    </source>
</evidence>
<evidence type="ECO:0000256" key="6">
    <source>
        <dbReference type="ARBA" id="ARBA00022701"/>
    </source>
</evidence>
<evidence type="ECO:0000256" key="13">
    <source>
        <dbReference type="SAM" id="Coils"/>
    </source>
</evidence>
<organism evidence="16 17">
    <name type="scientific">Gekko japonicus</name>
    <name type="common">Schlegel's Japanese gecko</name>
    <dbReference type="NCBI Taxonomy" id="146911"/>
    <lineage>
        <taxon>Eukaryota</taxon>
        <taxon>Metazoa</taxon>
        <taxon>Chordata</taxon>
        <taxon>Craniata</taxon>
        <taxon>Vertebrata</taxon>
        <taxon>Euteleostomi</taxon>
        <taxon>Lepidosauria</taxon>
        <taxon>Squamata</taxon>
        <taxon>Bifurcata</taxon>
        <taxon>Gekkota</taxon>
        <taxon>Gekkonidae</taxon>
        <taxon>Gekkoninae</taxon>
        <taxon>Gekko</taxon>
    </lineage>
</organism>
<dbReference type="Pfam" id="PF13851">
    <property type="entry name" value="GAS"/>
    <property type="match status" value="1"/>
</dbReference>
<dbReference type="GeneID" id="107106540"/>
<evidence type="ECO:0000256" key="10">
    <source>
        <dbReference type="ARBA" id="ARBA00023212"/>
    </source>
</evidence>
<feature type="region of interest" description="Disordered" evidence="14">
    <location>
        <begin position="1"/>
        <end position="36"/>
    </location>
</feature>
<evidence type="ECO:0000256" key="14">
    <source>
        <dbReference type="SAM" id="MobiDB-lite"/>
    </source>
</evidence>
<evidence type="ECO:0000256" key="5">
    <source>
        <dbReference type="ARBA" id="ARBA00022490"/>
    </source>
</evidence>
<evidence type="ECO:0000313" key="17">
    <source>
        <dbReference type="RefSeq" id="XP_015262197.1"/>
    </source>
</evidence>
<feature type="domain" description="Growth arrest-specific protein 8" evidence="15">
    <location>
        <begin position="229"/>
        <end position="427"/>
    </location>
</feature>
<feature type="compositionally biased region" description="Basic residues" evidence="14">
    <location>
        <begin position="1"/>
        <end position="19"/>
    </location>
</feature>
<evidence type="ECO:0000256" key="1">
    <source>
        <dbReference type="ARBA" id="ARBA00004230"/>
    </source>
</evidence>
<comment type="similarity">
    <text evidence="3">Belongs to the DRC4 family.</text>
</comment>
<evidence type="ECO:0000256" key="11">
    <source>
        <dbReference type="ARBA" id="ARBA00023273"/>
    </source>
</evidence>
<feature type="coiled-coil region" evidence="13">
    <location>
        <begin position="255"/>
        <end position="355"/>
    </location>
</feature>
<keyword evidence="8 13" id="KW-0175">Coiled coil</keyword>
<dbReference type="InterPro" id="IPR025593">
    <property type="entry name" value="GAS8_dom"/>
</dbReference>